<dbReference type="PROSITE" id="PS00973">
    <property type="entry name" value="USP_2"/>
    <property type="match status" value="1"/>
</dbReference>
<reference evidence="18" key="1">
    <citation type="submission" date="2021-12" db="EMBL/GenBank/DDBJ databases">
        <authorList>
            <person name="King R."/>
        </authorList>
    </citation>
    <scope>NUCLEOTIDE SEQUENCE</scope>
</reference>
<dbReference type="Gene3D" id="3.90.70.10">
    <property type="entry name" value="Cysteine proteinases"/>
    <property type="match status" value="1"/>
</dbReference>
<evidence type="ECO:0000256" key="8">
    <source>
        <dbReference type="ARBA" id="ARBA00022737"/>
    </source>
</evidence>
<evidence type="ECO:0000256" key="14">
    <source>
        <dbReference type="SAM" id="MobiDB-lite"/>
    </source>
</evidence>
<keyword evidence="6" id="KW-0254">Endocytosis</keyword>
<dbReference type="EC" id="3.4.19.12" evidence="13"/>
<evidence type="ECO:0000313" key="19">
    <source>
        <dbReference type="Proteomes" id="UP001152759"/>
    </source>
</evidence>
<evidence type="ECO:0000256" key="1">
    <source>
        <dbReference type="ARBA" id="ARBA00000707"/>
    </source>
</evidence>
<dbReference type="GO" id="GO:0048471">
    <property type="term" value="C:perinuclear region of cytoplasm"/>
    <property type="evidence" value="ECO:0007669"/>
    <property type="project" value="UniProtKB-SubCell"/>
</dbReference>
<dbReference type="InterPro" id="IPR006615">
    <property type="entry name" value="Pept_C19_DUSP"/>
</dbReference>
<dbReference type="Pfam" id="PF02148">
    <property type="entry name" value="zf-UBP"/>
    <property type="match status" value="1"/>
</dbReference>
<dbReference type="EMBL" id="OU963866">
    <property type="protein sequence ID" value="CAH0390547.1"/>
    <property type="molecule type" value="Genomic_DNA"/>
</dbReference>
<dbReference type="InterPro" id="IPR018200">
    <property type="entry name" value="USP_CS"/>
</dbReference>
<keyword evidence="13" id="KW-0788">Thiol protease</keyword>
<keyword evidence="9 12" id="KW-0863">Zinc-finger</keyword>
<comment type="catalytic activity">
    <reaction evidence="1 13">
        <text>Thiol-dependent hydrolysis of ester, thioester, amide, peptide and isopeptide bonds formed by the C-terminal Gly of ubiquitin (a 76-residue protein attached to proteins as an intracellular targeting signal).</text>
        <dbReference type="EC" id="3.4.19.12"/>
    </reaction>
</comment>
<dbReference type="InterPro" id="IPR001607">
    <property type="entry name" value="Znf_UBP"/>
</dbReference>
<evidence type="ECO:0000259" key="17">
    <source>
        <dbReference type="PROSITE" id="PS51283"/>
    </source>
</evidence>
<feature type="domain" description="UBP-type" evidence="16">
    <location>
        <begin position="6"/>
        <end position="119"/>
    </location>
</feature>
<dbReference type="PANTHER" id="PTHR21646:SF86">
    <property type="entry name" value="UBIQUITIN CARBOXYL-TERMINAL HYDROLASE"/>
    <property type="match status" value="1"/>
</dbReference>
<dbReference type="Gene3D" id="3.30.2230.10">
    <property type="entry name" value="DUSP-like"/>
    <property type="match status" value="2"/>
</dbReference>
<feature type="region of interest" description="Disordered" evidence="14">
    <location>
        <begin position="121"/>
        <end position="145"/>
    </location>
</feature>
<accession>A0A9P0AF92</accession>
<keyword evidence="13" id="KW-0833">Ubl conjugation pathway</keyword>
<evidence type="ECO:0000256" key="9">
    <source>
        <dbReference type="ARBA" id="ARBA00022771"/>
    </source>
</evidence>
<evidence type="ECO:0000256" key="5">
    <source>
        <dbReference type="ARBA" id="ARBA00022490"/>
    </source>
</evidence>
<organism evidence="18 19">
    <name type="scientific">Bemisia tabaci</name>
    <name type="common">Sweetpotato whitefly</name>
    <name type="synonym">Aleurodes tabaci</name>
    <dbReference type="NCBI Taxonomy" id="7038"/>
    <lineage>
        <taxon>Eukaryota</taxon>
        <taxon>Metazoa</taxon>
        <taxon>Ecdysozoa</taxon>
        <taxon>Arthropoda</taxon>
        <taxon>Hexapoda</taxon>
        <taxon>Insecta</taxon>
        <taxon>Pterygota</taxon>
        <taxon>Neoptera</taxon>
        <taxon>Paraneoptera</taxon>
        <taxon>Hemiptera</taxon>
        <taxon>Sternorrhyncha</taxon>
        <taxon>Aleyrodoidea</taxon>
        <taxon>Aleyrodidae</taxon>
        <taxon>Aleyrodinae</taxon>
        <taxon>Bemisia</taxon>
    </lineage>
</organism>
<dbReference type="AlphaFoldDB" id="A0A9P0AF92"/>
<dbReference type="GO" id="GO:0005813">
    <property type="term" value="C:centrosome"/>
    <property type="evidence" value="ECO:0007669"/>
    <property type="project" value="UniProtKB-SubCell"/>
</dbReference>
<dbReference type="GO" id="GO:0008270">
    <property type="term" value="F:zinc ion binding"/>
    <property type="evidence" value="ECO:0007669"/>
    <property type="project" value="UniProtKB-KW"/>
</dbReference>
<feature type="domain" description="DUSP" evidence="17">
    <location>
        <begin position="613"/>
        <end position="707"/>
    </location>
</feature>
<name>A0A9P0AF92_BEMTA</name>
<keyword evidence="13" id="KW-0378">Hydrolase</keyword>
<dbReference type="SUPFAM" id="SSF57850">
    <property type="entry name" value="RING/U-box"/>
    <property type="match status" value="1"/>
</dbReference>
<evidence type="ECO:0000256" key="3">
    <source>
        <dbReference type="ARBA" id="ARBA00004556"/>
    </source>
</evidence>
<evidence type="ECO:0000256" key="10">
    <source>
        <dbReference type="ARBA" id="ARBA00022833"/>
    </source>
</evidence>
<evidence type="ECO:0000256" key="7">
    <source>
        <dbReference type="ARBA" id="ARBA00022723"/>
    </source>
</evidence>
<gene>
    <name evidence="18" type="ORF">BEMITA_LOCUS9259</name>
</gene>
<dbReference type="InterPro" id="IPR013083">
    <property type="entry name" value="Znf_RING/FYVE/PHD"/>
</dbReference>
<dbReference type="PANTHER" id="PTHR21646">
    <property type="entry name" value="UBIQUITIN CARBOXYL-TERMINAL HYDROLASE"/>
    <property type="match status" value="1"/>
</dbReference>
<dbReference type="Pfam" id="PF00443">
    <property type="entry name" value="UCH"/>
    <property type="match status" value="1"/>
</dbReference>
<dbReference type="CDD" id="cd02674">
    <property type="entry name" value="Peptidase_C19R"/>
    <property type="match status" value="1"/>
</dbReference>
<dbReference type="SMART" id="SM00695">
    <property type="entry name" value="DUSP"/>
    <property type="match status" value="2"/>
</dbReference>
<comment type="similarity">
    <text evidence="4">Belongs to the peptidase C19 family. USP20/USP33 subfamily.</text>
</comment>
<keyword evidence="7" id="KW-0479">Metal-binding</keyword>
<dbReference type="PROSITE" id="PS50235">
    <property type="entry name" value="USP_3"/>
    <property type="match status" value="1"/>
</dbReference>
<dbReference type="Gene3D" id="3.30.40.10">
    <property type="entry name" value="Zinc/RING finger domain, C3HC4 (zinc finger)"/>
    <property type="match status" value="1"/>
</dbReference>
<proteinExistence type="inferred from homology"/>
<evidence type="ECO:0000259" key="15">
    <source>
        <dbReference type="PROSITE" id="PS50235"/>
    </source>
</evidence>
<feature type="compositionally biased region" description="Basic and acidic residues" evidence="14">
    <location>
        <begin position="264"/>
        <end position="276"/>
    </location>
</feature>
<keyword evidence="5" id="KW-0963">Cytoplasm</keyword>
<feature type="compositionally biased region" description="Low complexity" evidence="14">
    <location>
        <begin position="300"/>
        <end position="309"/>
    </location>
</feature>
<evidence type="ECO:0000256" key="13">
    <source>
        <dbReference type="RuleBase" id="RU366025"/>
    </source>
</evidence>
<dbReference type="PROSITE" id="PS00972">
    <property type="entry name" value="USP_1"/>
    <property type="match status" value="1"/>
</dbReference>
<dbReference type="SUPFAM" id="SSF143791">
    <property type="entry name" value="DUSP-like"/>
    <property type="match status" value="2"/>
</dbReference>
<dbReference type="SUPFAM" id="SSF54001">
    <property type="entry name" value="Cysteine proteinases"/>
    <property type="match status" value="1"/>
</dbReference>
<evidence type="ECO:0000256" key="11">
    <source>
        <dbReference type="ARBA" id="ARBA00023212"/>
    </source>
</evidence>
<feature type="compositionally biased region" description="Basic and acidic residues" evidence="14">
    <location>
        <begin position="326"/>
        <end position="335"/>
    </location>
</feature>
<dbReference type="GO" id="GO:0006508">
    <property type="term" value="P:proteolysis"/>
    <property type="evidence" value="ECO:0007669"/>
    <property type="project" value="UniProtKB-KW"/>
</dbReference>
<feature type="region of interest" description="Disordered" evidence="14">
    <location>
        <begin position="259"/>
        <end position="358"/>
    </location>
</feature>
<evidence type="ECO:0000256" key="2">
    <source>
        <dbReference type="ARBA" id="ARBA00004300"/>
    </source>
</evidence>
<evidence type="ECO:0000259" key="16">
    <source>
        <dbReference type="PROSITE" id="PS50271"/>
    </source>
</evidence>
<dbReference type="PROSITE" id="PS51283">
    <property type="entry name" value="DUSP"/>
    <property type="match status" value="2"/>
</dbReference>
<dbReference type="InterPro" id="IPR001394">
    <property type="entry name" value="Peptidase_C19_UCH"/>
</dbReference>
<dbReference type="KEGG" id="btab:109040829"/>
<feature type="compositionally biased region" description="Acidic residues" evidence="14">
    <location>
        <begin position="123"/>
        <end position="132"/>
    </location>
</feature>
<feature type="domain" description="USP" evidence="15">
    <location>
        <begin position="145"/>
        <end position="611"/>
    </location>
</feature>
<dbReference type="InterPro" id="IPR035927">
    <property type="entry name" value="DUSP-like_sf"/>
</dbReference>
<evidence type="ECO:0000256" key="12">
    <source>
        <dbReference type="PROSITE-ProRule" id="PRU00502"/>
    </source>
</evidence>
<dbReference type="InterPro" id="IPR050185">
    <property type="entry name" value="Ub_carboxyl-term_hydrolase"/>
</dbReference>
<keyword evidence="11" id="KW-0206">Cytoskeleton</keyword>
<protein>
    <recommendedName>
        <fullName evidence="13">Ubiquitin carboxyl-terminal hydrolase</fullName>
        <ecNumber evidence="13">3.4.19.12</ecNumber>
    </recommendedName>
</protein>
<dbReference type="PROSITE" id="PS50271">
    <property type="entry name" value="ZF_UBP"/>
    <property type="match status" value="1"/>
</dbReference>
<dbReference type="GO" id="GO:0004843">
    <property type="term" value="F:cysteine-type deubiquitinase activity"/>
    <property type="evidence" value="ECO:0007669"/>
    <property type="project" value="UniProtKB-UniRule"/>
</dbReference>
<keyword evidence="10" id="KW-0862">Zinc</keyword>
<evidence type="ECO:0000256" key="6">
    <source>
        <dbReference type="ARBA" id="ARBA00022583"/>
    </source>
</evidence>
<dbReference type="GO" id="GO:0006897">
    <property type="term" value="P:endocytosis"/>
    <property type="evidence" value="ECO:0007669"/>
    <property type="project" value="UniProtKB-KW"/>
</dbReference>
<comment type="subcellular location">
    <subcellularLocation>
        <location evidence="2">Cytoplasm</location>
        <location evidence="2">Cytoskeleton</location>
        <location evidence="2">Microtubule organizing center</location>
        <location evidence="2">Centrosome</location>
    </subcellularLocation>
    <subcellularLocation>
        <location evidence="3">Cytoplasm</location>
        <location evidence="3">Perinuclear region</location>
    </subcellularLocation>
</comment>
<dbReference type="GO" id="GO:0016579">
    <property type="term" value="P:protein deubiquitination"/>
    <property type="evidence" value="ECO:0007669"/>
    <property type="project" value="InterPro"/>
</dbReference>
<evidence type="ECO:0000256" key="4">
    <source>
        <dbReference type="ARBA" id="ARBA00008269"/>
    </source>
</evidence>
<evidence type="ECO:0000313" key="18">
    <source>
        <dbReference type="EMBL" id="CAH0390547.1"/>
    </source>
</evidence>
<dbReference type="Proteomes" id="UP001152759">
    <property type="component" value="Chromosome 5"/>
</dbReference>
<dbReference type="Pfam" id="PF06337">
    <property type="entry name" value="DUSP"/>
    <property type="match status" value="2"/>
</dbReference>
<dbReference type="InterPro" id="IPR028889">
    <property type="entry name" value="USP"/>
</dbReference>
<keyword evidence="8" id="KW-0677">Repeat</keyword>
<sequence>MATYTVSCKHSTSVNLIQSDLEKIKRSNRAECSVCGRFPTDQNAYLWVCLHDDCLKTLCCFEDDERLDHGIAHFQANPVHSVHLQMPQSRAWCYLCKSEVSLVTTERKNIKHRVFRNNSYNDLPEDDSDDDVYSSSEDPKPTGLTGLQNIGNTCYMNAALQALSNTPPLTEFFLDFALEVLTAQDPPSTEQATPLLLSRSYHRLIRDIWHKKRPGYVAPTGILFGIRNVHPMFRGYHQHDTQEFLRCFMDQLHEELKVPVSESSIDHKPKSPRKFEVDDDLSGNDGDNEEENPRGFDGASSIASLSSQSDGDEYETCDSGVSERSSLSDETDRRTKPMLQNAEERCRSKSISSRRQNSVTRYRNRNKLVKYRSIISDIFNGKLLSTVQCLTCQRRSDTVETFQDLSLPIPNRDHLTLLHQTSAVGNNSSTLAKCTKLYAMDQQGWFVWFWEWLCSWFWGPTVGLHDCLAAFFSADELKGDNMYSCEKCKKLRNGMKFSKVLELPEVLCIHLKRFRHEIMFSSKISSYVNFPLEGLDMRPFLHKDCKDEVTSFDLFSVICHHGNAGSGGHYIAYCLHATSGEWYEFDDQCVTRVSAETVNSCEAYVLFYRKSNARINQLRCQVVDFLKEPFLSSTDLYYISKQWMLRFNTFAEPGPINNSDFLCSHGSLIPSKEQYLNQLAEPIPKSLWDFFHSNFGGGPVCKVKHLNVCPYEQNIALLQRAKLEYKNFSRLKPLPVSAGGECLSQPLFAVSASWFKQWEQFVRGEVLTPPGPIDNSPLVSSGPQNNHREDSFCPLSREQWNYLENIYGGGPEIEILLQGQHSLRDSCIKSVRSLDFEPHTFTNQCECIKLNVNAANEFELKKFDESETDFDPL</sequence>
<feature type="compositionally biased region" description="Polar residues" evidence="14">
    <location>
        <begin position="349"/>
        <end position="358"/>
    </location>
</feature>
<keyword evidence="19" id="KW-1185">Reference proteome</keyword>
<feature type="domain" description="DUSP" evidence="17">
    <location>
        <begin position="719"/>
        <end position="819"/>
    </location>
</feature>
<feature type="compositionally biased region" description="Acidic residues" evidence="14">
    <location>
        <begin position="277"/>
        <end position="290"/>
    </location>
</feature>
<dbReference type="InterPro" id="IPR038765">
    <property type="entry name" value="Papain-like_cys_pep_sf"/>
</dbReference>
<keyword evidence="13" id="KW-0645">Protease</keyword>